<evidence type="ECO:0000259" key="1">
    <source>
        <dbReference type="Pfam" id="PF09509"/>
    </source>
</evidence>
<name>A0A926UVE3_9CYAN</name>
<reference evidence="2" key="1">
    <citation type="journal article" date="2015" name="ISME J.">
        <title>Draft Genome Sequence of Streptomyces incarnatus NRRL8089, which Produces the Nucleoside Antibiotic Sinefungin.</title>
        <authorList>
            <person name="Oshima K."/>
            <person name="Hattori M."/>
            <person name="Shimizu H."/>
            <person name="Fukuda K."/>
            <person name="Nemoto M."/>
            <person name="Inagaki K."/>
            <person name="Tamura T."/>
        </authorList>
    </citation>
    <scope>NUCLEOTIDE SEQUENCE</scope>
    <source>
        <strain evidence="2">FACHB-1277</strain>
    </source>
</reference>
<reference evidence="2" key="2">
    <citation type="submission" date="2020-08" db="EMBL/GenBank/DDBJ databases">
        <authorList>
            <person name="Chen M."/>
            <person name="Teng W."/>
            <person name="Zhao L."/>
            <person name="Hu C."/>
            <person name="Zhou Y."/>
            <person name="Han B."/>
            <person name="Song L."/>
            <person name="Shu W."/>
        </authorList>
    </citation>
    <scope>NUCLEOTIDE SEQUENCE</scope>
    <source>
        <strain evidence="2">FACHB-1277</strain>
    </source>
</reference>
<protein>
    <recommendedName>
        <fullName evidence="1">Conserved hypothetical protein CHP02391 domain-containing protein</fullName>
    </recommendedName>
</protein>
<dbReference type="InterPro" id="IPR012654">
    <property type="entry name" value="CHP02391"/>
</dbReference>
<dbReference type="AlphaFoldDB" id="A0A926UVE3"/>
<dbReference type="Pfam" id="PF09509">
    <property type="entry name" value="Hypoth_Ymh"/>
    <property type="match status" value="1"/>
</dbReference>
<evidence type="ECO:0000313" key="2">
    <source>
        <dbReference type="EMBL" id="MBD2151483.1"/>
    </source>
</evidence>
<proteinExistence type="predicted"/>
<keyword evidence="3" id="KW-1185">Reference proteome</keyword>
<organism evidence="2 3">
    <name type="scientific">Pseudanabaena cinerea FACHB-1277</name>
    <dbReference type="NCBI Taxonomy" id="2949581"/>
    <lineage>
        <taxon>Bacteria</taxon>
        <taxon>Bacillati</taxon>
        <taxon>Cyanobacteriota</taxon>
        <taxon>Cyanophyceae</taxon>
        <taxon>Pseudanabaenales</taxon>
        <taxon>Pseudanabaenaceae</taxon>
        <taxon>Pseudanabaena</taxon>
        <taxon>Pseudanabaena cinerea</taxon>
    </lineage>
</organism>
<sequence>MNGKIEVQLSPRVQKHCLNLWKDGYHKHAAREAVVQIELALKEKGMVRDKIFGKSLIDSLFTVGGKHKTVKLRVPLGEDLQEQAKHYFSSVFAYYRNYLAHDGSKVDSSIALRILVIASELLDLIDASALSYTDLGGIEGLLKSEVFEDEYQLLGVLKTCNGYAVLGHDAEGLRETIFENYGALDHHLDAVLELDLVQYIITEFEDYPEYGRYEEGGWLELSDLGKKFVEELEKSIEKIEKSNDKS</sequence>
<dbReference type="Proteomes" id="UP000631421">
    <property type="component" value="Unassembled WGS sequence"/>
</dbReference>
<dbReference type="EMBL" id="JACJPY010000054">
    <property type="protein sequence ID" value="MBD2151483.1"/>
    <property type="molecule type" value="Genomic_DNA"/>
</dbReference>
<comment type="caution">
    <text evidence="2">The sequence shown here is derived from an EMBL/GenBank/DDBJ whole genome shotgun (WGS) entry which is preliminary data.</text>
</comment>
<gene>
    <name evidence="2" type="ORF">H6F44_15335</name>
</gene>
<evidence type="ECO:0000313" key="3">
    <source>
        <dbReference type="Proteomes" id="UP000631421"/>
    </source>
</evidence>
<accession>A0A926UVE3</accession>
<feature type="domain" description="Conserved hypothetical protein CHP02391" evidence="1">
    <location>
        <begin position="8"/>
        <end position="123"/>
    </location>
</feature>